<organism evidence="1 2">
    <name type="scientific">Candidatus Fonsibacter lacus</name>
    <dbReference type="NCBI Taxonomy" id="2576439"/>
    <lineage>
        <taxon>Bacteria</taxon>
        <taxon>Pseudomonadati</taxon>
        <taxon>Pseudomonadota</taxon>
        <taxon>Alphaproteobacteria</taxon>
        <taxon>Candidatus Pelagibacterales</taxon>
        <taxon>Candidatus Pelagibacterales incertae sedis</taxon>
        <taxon>Candidatus Fonsibacter</taxon>
    </lineage>
</organism>
<sequence length="120" mass="12999">MVESSKNVKPWRQDVKFAALAAKPTGWDTTPAMALSVVFKFQRPASHLGKNGLRPSAPQHCTSARNGDIEKLARSTNDALTGVLFDDDRQVVTLNATKRYCVEGEQPGAIITLTALTTNS</sequence>
<dbReference type="Proteomes" id="UP000713222">
    <property type="component" value="Unassembled WGS sequence"/>
</dbReference>
<dbReference type="GO" id="GO:0006281">
    <property type="term" value="P:DNA repair"/>
    <property type="evidence" value="ECO:0007669"/>
    <property type="project" value="InterPro"/>
</dbReference>
<dbReference type="Pfam" id="PF05866">
    <property type="entry name" value="RusA"/>
    <property type="match status" value="1"/>
</dbReference>
<dbReference type="InterPro" id="IPR036614">
    <property type="entry name" value="RusA-like_sf"/>
</dbReference>
<evidence type="ECO:0000313" key="1">
    <source>
        <dbReference type="EMBL" id="NBN87504.1"/>
    </source>
</evidence>
<proteinExistence type="predicted"/>
<evidence type="ECO:0000313" key="2">
    <source>
        <dbReference type="Proteomes" id="UP000713222"/>
    </source>
</evidence>
<dbReference type="GO" id="GO:0000287">
    <property type="term" value="F:magnesium ion binding"/>
    <property type="evidence" value="ECO:0007669"/>
    <property type="project" value="InterPro"/>
</dbReference>
<accession>A0A964V4A7</accession>
<comment type="caution">
    <text evidence="1">The sequence shown here is derived from an EMBL/GenBank/DDBJ whole genome shotgun (WGS) entry which is preliminary data.</text>
</comment>
<dbReference type="GO" id="GO:0006310">
    <property type="term" value="P:DNA recombination"/>
    <property type="evidence" value="ECO:0007669"/>
    <property type="project" value="InterPro"/>
</dbReference>
<dbReference type="SUPFAM" id="SSF103084">
    <property type="entry name" value="Holliday junction resolvase RusA"/>
    <property type="match status" value="1"/>
</dbReference>
<dbReference type="Gene3D" id="3.30.1330.70">
    <property type="entry name" value="Holliday junction resolvase RusA"/>
    <property type="match status" value="1"/>
</dbReference>
<dbReference type="InterPro" id="IPR008822">
    <property type="entry name" value="Endonuclease_RusA-like"/>
</dbReference>
<name>A0A964V4A7_9PROT</name>
<dbReference type="EMBL" id="RGET01000001">
    <property type="protein sequence ID" value="NBN87504.1"/>
    <property type="molecule type" value="Genomic_DNA"/>
</dbReference>
<reference evidence="1" key="1">
    <citation type="submission" date="2018-10" db="EMBL/GenBank/DDBJ databases">
        <title>Iterative Subtractive Binning of Freshwater Chronoseries Metagenomes Recovers Nearly Complete Genomes from over Four Hundred Novel Species.</title>
        <authorList>
            <person name="Rodriguez-R L.M."/>
            <person name="Tsementzi D."/>
            <person name="Luo C."/>
            <person name="Konstantinidis K.T."/>
        </authorList>
    </citation>
    <scope>NUCLEOTIDE SEQUENCE</scope>
    <source>
        <strain evidence="1">WB7_6_001</strain>
    </source>
</reference>
<dbReference type="AlphaFoldDB" id="A0A964V4A7"/>
<gene>
    <name evidence="1" type="ORF">EBV32_00190</name>
</gene>
<protein>
    <submittedName>
        <fullName evidence="1">RusA family crossover junction endodeoxyribonuclease</fullName>
    </submittedName>
</protein>